<gene>
    <name evidence="1" type="ORF">SAMN02745194_03139</name>
</gene>
<reference evidence="1 2" key="1">
    <citation type="submission" date="2016-11" db="EMBL/GenBank/DDBJ databases">
        <authorList>
            <person name="Jaros S."/>
            <person name="Januszkiewicz K."/>
            <person name="Wedrychowicz H."/>
        </authorList>
    </citation>
    <scope>NUCLEOTIDE SEQUENCE [LARGE SCALE GENOMIC DNA]</scope>
    <source>
        <strain evidence="1 2">DSM 14916</strain>
    </source>
</reference>
<dbReference type="RefSeq" id="WP_073136362.1">
    <property type="nucleotide sequence ID" value="NZ_FQZF01000018.1"/>
</dbReference>
<dbReference type="EMBL" id="FQZF01000018">
    <property type="protein sequence ID" value="SHJ69265.1"/>
    <property type="molecule type" value="Genomic_DNA"/>
</dbReference>
<dbReference type="OrthoDB" id="378644at2"/>
<dbReference type="STRING" id="198092.SAMN02745194_03139"/>
<name>A0A1M6LDV4_9PROT</name>
<evidence type="ECO:0000313" key="2">
    <source>
        <dbReference type="Proteomes" id="UP000184387"/>
    </source>
</evidence>
<accession>A0A1M6LDV4</accession>
<dbReference type="AlphaFoldDB" id="A0A1M6LDV4"/>
<proteinExistence type="predicted"/>
<protein>
    <recommendedName>
        <fullName evidence="3">Mu-like prophage DNA circulation protein</fullName>
    </recommendedName>
</protein>
<keyword evidence="2" id="KW-1185">Reference proteome</keyword>
<organism evidence="1 2">
    <name type="scientific">Muricoccus roseus</name>
    <dbReference type="NCBI Taxonomy" id="198092"/>
    <lineage>
        <taxon>Bacteria</taxon>
        <taxon>Pseudomonadati</taxon>
        <taxon>Pseudomonadota</taxon>
        <taxon>Alphaproteobacteria</taxon>
        <taxon>Acetobacterales</taxon>
        <taxon>Roseomonadaceae</taxon>
        <taxon>Muricoccus</taxon>
    </lineage>
</organism>
<evidence type="ECO:0008006" key="3">
    <source>
        <dbReference type="Google" id="ProtNLM"/>
    </source>
</evidence>
<evidence type="ECO:0000313" key="1">
    <source>
        <dbReference type="EMBL" id="SHJ69265.1"/>
    </source>
</evidence>
<sequence length="187" mass="19516">MSTLSDLAAAAQDLARLVRDMALDPADAIRLLTPLAACAADQAAAGDAIGRAMTAAQAASAALCRRAALAELGRAVAQAEPRSWDETVQLRDQVCALLDAEIIVAADAGEDRSYAALRGLRDAVARRLNAKAGGLPRLRTVEVPQAEPALVQAFRLYGDVTRADEVSAYAAAEDPNFIVGTFMVRGA</sequence>
<dbReference type="Proteomes" id="UP000184387">
    <property type="component" value="Unassembled WGS sequence"/>
</dbReference>